<name>A0A0S4M248_9BURK</name>
<keyword evidence="3" id="KW-1185">Reference proteome</keyword>
<dbReference type="STRING" id="1561003.Ark11_0103"/>
<sequence length="276" mass="30000">MNSIDPNKVGGNDGESQGASGADGNSKGEDNSGNKRISVSSDTSNVSRAGLRPESLPKAPSRSRRGAIRLSLPKEAPNPMQRSSSSESLASESSLSSTSSDKIRRAAAGKVKIAARREMGRLKASALESDENLRAGVRRQLLNLTREIREELKEVAQKRPARLESGHAESALEEKATKLEKELLSLAVFVAQLLESHDRESELGKAHNLNKEQMDEMTKLLNTQAAEARSTQKELEREQQQRPSTSMSTPPVAAPRTKLGADTGIQKEQQARDARR</sequence>
<feature type="region of interest" description="Disordered" evidence="1">
    <location>
        <begin position="199"/>
        <end position="276"/>
    </location>
</feature>
<dbReference type="EMBL" id="LN906597">
    <property type="protein sequence ID" value="CUT16962.1"/>
    <property type="molecule type" value="Genomic_DNA"/>
</dbReference>
<protein>
    <submittedName>
        <fullName evidence="2">Putative coiled coil protein (Partial)</fullName>
    </submittedName>
</protein>
<feature type="compositionally biased region" description="Polar residues" evidence="1">
    <location>
        <begin position="34"/>
        <end position="47"/>
    </location>
</feature>
<dbReference type="AlphaFoldDB" id="A0A0S4M248"/>
<proteinExistence type="predicted"/>
<feature type="compositionally biased region" description="Basic and acidic residues" evidence="1">
    <location>
        <begin position="199"/>
        <end position="218"/>
    </location>
</feature>
<reference evidence="3" key="1">
    <citation type="submission" date="2015-11" db="EMBL/GenBank/DDBJ databases">
        <authorList>
            <person name="Seth-Smith H.M.B."/>
        </authorList>
    </citation>
    <scope>NUCLEOTIDE SEQUENCE [LARGE SCALE GENOMIC DNA]</scope>
    <source>
        <strain evidence="3">2013Ark11</strain>
    </source>
</reference>
<gene>
    <name evidence="2" type="ORF">Ark11_0103</name>
</gene>
<feature type="region of interest" description="Disordered" evidence="1">
    <location>
        <begin position="1"/>
        <end position="110"/>
    </location>
</feature>
<accession>A0A0S4M248</accession>
<feature type="non-terminal residue" evidence="2">
    <location>
        <position position="276"/>
    </location>
</feature>
<evidence type="ECO:0000256" key="1">
    <source>
        <dbReference type="SAM" id="MobiDB-lite"/>
    </source>
</evidence>
<feature type="compositionally biased region" description="Low complexity" evidence="1">
    <location>
        <begin position="83"/>
        <end position="100"/>
    </location>
</feature>
<evidence type="ECO:0000313" key="2">
    <source>
        <dbReference type="EMBL" id="CUT16962.1"/>
    </source>
</evidence>
<organism evidence="2 3">
    <name type="scientific">Candidatus Ichthyocystis hellenicum</name>
    <dbReference type="NCBI Taxonomy" id="1561003"/>
    <lineage>
        <taxon>Bacteria</taxon>
        <taxon>Pseudomonadati</taxon>
        <taxon>Pseudomonadota</taxon>
        <taxon>Betaproteobacteria</taxon>
        <taxon>Burkholderiales</taxon>
        <taxon>Candidatus Ichthyocystis</taxon>
    </lineage>
</organism>
<feature type="compositionally biased region" description="Basic and acidic residues" evidence="1">
    <location>
        <begin position="230"/>
        <end position="240"/>
    </location>
</feature>
<evidence type="ECO:0000313" key="3">
    <source>
        <dbReference type="Proteomes" id="UP000198651"/>
    </source>
</evidence>
<dbReference type="Proteomes" id="UP000198651">
    <property type="component" value="Chromosome I"/>
</dbReference>